<protein>
    <submittedName>
        <fullName evidence="1">Uncharacterized protein</fullName>
    </submittedName>
</protein>
<gene>
    <name evidence="1" type="ORF">GSOID_T00014343001</name>
</gene>
<accession>E4XKX4</accession>
<organism evidence="1">
    <name type="scientific">Oikopleura dioica</name>
    <name type="common">Tunicate</name>
    <dbReference type="NCBI Taxonomy" id="34765"/>
    <lineage>
        <taxon>Eukaryota</taxon>
        <taxon>Metazoa</taxon>
        <taxon>Chordata</taxon>
        <taxon>Tunicata</taxon>
        <taxon>Appendicularia</taxon>
        <taxon>Copelata</taxon>
        <taxon>Oikopleuridae</taxon>
        <taxon>Oikopleura</taxon>
    </lineage>
</organism>
<proteinExistence type="predicted"/>
<name>E4XKX4_OIKDI</name>
<dbReference type="AlphaFoldDB" id="E4XKX4"/>
<dbReference type="EMBL" id="FN653066">
    <property type="protein sequence ID" value="CBY25041.1"/>
    <property type="molecule type" value="Genomic_DNA"/>
</dbReference>
<evidence type="ECO:0000313" key="2">
    <source>
        <dbReference type="Proteomes" id="UP000001307"/>
    </source>
</evidence>
<sequence>MAVTKIKEDPDRYTVPEKWKVFPGIMKGLVAEEQQNGPRKMKKKTQILRDTIRPLTPEFDVETEMVQFS</sequence>
<reference evidence="1" key="1">
    <citation type="journal article" date="2010" name="Science">
        <title>Plasticity of animal genome architecture unmasked by rapid evolution of a pelagic tunicate.</title>
        <authorList>
            <person name="Denoeud F."/>
            <person name="Henriet S."/>
            <person name="Mungpakdee S."/>
            <person name="Aury J.M."/>
            <person name="Da Silva C."/>
            <person name="Brinkmann H."/>
            <person name="Mikhaleva J."/>
            <person name="Olsen L.C."/>
            <person name="Jubin C."/>
            <person name="Canestro C."/>
            <person name="Bouquet J.M."/>
            <person name="Danks G."/>
            <person name="Poulain J."/>
            <person name="Campsteijn C."/>
            <person name="Adamski M."/>
            <person name="Cross I."/>
            <person name="Yadetie F."/>
            <person name="Muffato M."/>
            <person name="Louis A."/>
            <person name="Butcher S."/>
            <person name="Tsagkogeorga G."/>
            <person name="Konrad A."/>
            <person name="Singh S."/>
            <person name="Jensen M.F."/>
            <person name="Cong E.H."/>
            <person name="Eikeseth-Otteraa H."/>
            <person name="Noel B."/>
            <person name="Anthouard V."/>
            <person name="Porcel B.M."/>
            <person name="Kachouri-Lafond R."/>
            <person name="Nishino A."/>
            <person name="Ugolini M."/>
            <person name="Chourrout P."/>
            <person name="Nishida H."/>
            <person name="Aasland R."/>
            <person name="Huzurbazar S."/>
            <person name="Westhof E."/>
            <person name="Delsuc F."/>
            <person name="Lehrach H."/>
            <person name="Reinhardt R."/>
            <person name="Weissenbach J."/>
            <person name="Roy S.W."/>
            <person name="Artiguenave F."/>
            <person name="Postlethwait J.H."/>
            <person name="Manak J.R."/>
            <person name="Thompson E.M."/>
            <person name="Jaillon O."/>
            <person name="Du Pasquier L."/>
            <person name="Boudinot P."/>
            <person name="Liberles D.A."/>
            <person name="Volff J.N."/>
            <person name="Philippe H."/>
            <person name="Lenhard B."/>
            <person name="Roest Crollius H."/>
            <person name="Wincker P."/>
            <person name="Chourrout D."/>
        </authorList>
    </citation>
    <scope>NUCLEOTIDE SEQUENCE [LARGE SCALE GENOMIC DNA]</scope>
</reference>
<keyword evidence="2" id="KW-1185">Reference proteome</keyword>
<evidence type="ECO:0000313" key="1">
    <source>
        <dbReference type="EMBL" id="CBY25041.1"/>
    </source>
</evidence>
<dbReference type="InParanoid" id="E4XKX4"/>
<dbReference type="Proteomes" id="UP000001307">
    <property type="component" value="Unassembled WGS sequence"/>
</dbReference>